<organism evidence="1">
    <name type="scientific">Ixodes ricinus</name>
    <name type="common">Common tick</name>
    <name type="synonym">Acarus ricinus</name>
    <dbReference type="NCBI Taxonomy" id="34613"/>
    <lineage>
        <taxon>Eukaryota</taxon>
        <taxon>Metazoa</taxon>
        <taxon>Ecdysozoa</taxon>
        <taxon>Arthropoda</taxon>
        <taxon>Chelicerata</taxon>
        <taxon>Arachnida</taxon>
        <taxon>Acari</taxon>
        <taxon>Parasitiformes</taxon>
        <taxon>Ixodida</taxon>
        <taxon>Ixodoidea</taxon>
        <taxon>Ixodidae</taxon>
        <taxon>Ixodinae</taxon>
        <taxon>Ixodes</taxon>
    </lineage>
</organism>
<reference evidence="1" key="1">
    <citation type="submission" date="2019-12" db="EMBL/GenBank/DDBJ databases">
        <title>An insight into the sialome of adult female Ixodes ricinus ticks feeding for 6 days.</title>
        <authorList>
            <person name="Perner J."/>
            <person name="Ribeiro J.M.C."/>
        </authorList>
    </citation>
    <scope>NUCLEOTIDE SEQUENCE</scope>
    <source>
        <strain evidence="1">Semi-engorged</strain>
        <tissue evidence="1">Salivary glands</tissue>
    </source>
</reference>
<dbReference type="EMBL" id="GIFC01008129">
    <property type="protein sequence ID" value="MXU90212.1"/>
    <property type="molecule type" value="Transcribed_RNA"/>
</dbReference>
<sequence length="113" mass="13085">MPTHVWLCVAFPCLGKRASWCLSRARGRFGPFGPPRVRQYTTSAHASHRRESWYGPARMIQSSCHFYYPLPSFTPVFSFFPLFSFSSFPFQLLWRQGLTLGGDEPLVLNHTWL</sequence>
<accession>A0A6B0UKL0</accession>
<evidence type="ECO:0000313" key="1">
    <source>
        <dbReference type="EMBL" id="MXU90212.1"/>
    </source>
</evidence>
<protein>
    <submittedName>
        <fullName evidence="1">Uncharacterized protein</fullName>
    </submittedName>
</protein>
<name>A0A6B0UKL0_IXORI</name>
<dbReference type="AlphaFoldDB" id="A0A6B0UKL0"/>
<proteinExistence type="predicted"/>